<dbReference type="PROSITE" id="PS51195">
    <property type="entry name" value="Q_MOTIF"/>
    <property type="match status" value="1"/>
</dbReference>
<feature type="short sequence motif" description="Q motif" evidence="6">
    <location>
        <begin position="1"/>
        <end position="29"/>
    </location>
</feature>
<dbReference type="InterPro" id="IPR011545">
    <property type="entry name" value="DEAD/DEAH_box_helicase_dom"/>
</dbReference>
<dbReference type="GO" id="GO:0005524">
    <property type="term" value="F:ATP binding"/>
    <property type="evidence" value="ECO:0007669"/>
    <property type="project" value="UniProtKB-KW"/>
</dbReference>
<dbReference type="InterPro" id="IPR014001">
    <property type="entry name" value="Helicase_ATP-bd"/>
</dbReference>
<dbReference type="SMART" id="SM00490">
    <property type="entry name" value="HELICc"/>
    <property type="match status" value="1"/>
</dbReference>
<keyword evidence="5 7" id="KW-0067">ATP-binding</keyword>
<dbReference type="InterPro" id="IPR014014">
    <property type="entry name" value="RNA_helicase_DEAD_Q_motif"/>
</dbReference>
<feature type="region of interest" description="Disordered" evidence="8">
    <location>
        <begin position="486"/>
        <end position="666"/>
    </location>
</feature>
<dbReference type="Pfam" id="PF00271">
    <property type="entry name" value="Helicase_C"/>
    <property type="match status" value="1"/>
</dbReference>
<dbReference type="EMBL" id="AE017263">
    <property type="protein sequence ID" value="AAT75883.1"/>
    <property type="molecule type" value="Genomic_DNA"/>
</dbReference>
<dbReference type="Pfam" id="PF00270">
    <property type="entry name" value="DEAD"/>
    <property type="match status" value="1"/>
</dbReference>
<evidence type="ECO:0000256" key="6">
    <source>
        <dbReference type="PROSITE-ProRule" id="PRU00552"/>
    </source>
</evidence>
<keyword evidence="3 7" id="KW-0378">Hydrolase</keyword>
<feature type="domain" description="Helicase ATP-binding" evidence="9">
    <location>
        <begin position="32"/>
        <end position="202"/>
    </location>
</feature>
<feature type="region of interest" description="Disordered" evidence="8">
    <location>
        <begin position="373"/>
        <end position="461"/>
    </location>
</feature>
<sequence>MTFKELQLSDKVLVALEKANFNEATEIQARAIPLFLEGKNIFGKSSTGTGKTASFVLPILEKIEPNKRRVQAVIMAPTRELAMQIVNQIRIFGSRIENLVIAPLIGGADMRDQIKRLKDSQIVVGTPGRVNDHLNRKTLKLDDVRTIILDEADEMLKMGFKNEIDALFERVSPDVQIGLFSATTSPKVMQIANDYMNEYDVIEIENQIEVNANITNTFIFTKGFSKEDLIVKVFKKHKPKRAIVFSNTKNHTDKIADNLEAAGIRAIVINGDKRQSQRSRAIAKFRNNEISVLVATDVVARGIDITGVDYVINYDVSMEDEHFVHRIGRTGRNNTKGDSITFVQNQNVLRQIKGIEKNFNLIIDEMQISEYGEVDKQEGRGNSNRSSRGDRRDSGRGDRRDSNRGDRRDSGRNERRDSNRGRDDRRNAGHNDRRDFAHGERKRTSERLDSRSSAWTSQSWEERMLSLSPEEKEFAKKALSLVDDYSVNENQDSNQNVFERNDRRDSGRGDRRSSGRGRGDRSGSNRGRDDRRSSGRGRDDRRDSNRGRDERRNSNRGRDDRRTDGQERDNKKFEGTRHSSWDVKTDYSKQDSGRWERVTGKEKRPDSFNKKDGFNSNNERDERRNRRSSGRGEWVHSGPRENKGSGTRNRRNSSSNSSSRKPKNKW</sequence>
<dbReference type="InterPro" id="IPR027417">
    <property type="entry name" value="P-loop_NTPase"/>
</dbReference>
<evidence type="ECO:0000256" key="4">
    <source>
        <dbReference type="ARBA" id="ARBA00022806"/>
    </source>
</evidence>
<evidence type="ECO:0000259" key="9">
    <source>
        <dbReference type="PROSITE" id="PS51192"/>
    </source>
</evidence>
<dbReference type="Proteomes" id="UP000006647">
    <property type="component" value="Chromosome"/>
</dbReference>
<evidence type="ECO:0000256" key="5">
    <source>
        <dbReference type="ARBA" id="ARBA00022840"/>
    </source>
</evidence>
<feature type="domain" description="DEAD-box RNA helicase Q" evidence="11">
    <location>
        <begin position="1"/>
        <end position="29"/>
    </location>
</feature>
<dbReference type="PANTHER" id="PTHR47963">
    <property type="entry name" value="DEAD-BOX ATP-DEPENDENT RNA HELICASE 47, MITOCHONDRIAL"/>
    <property type="match status" value="1"/>
</dbReference>
<proteinExistence type="inferred from homology"/>
<dbReference type="PANTHER" id="PTHR47963:SF8">
    <property type="entry name" value="ATP-DEPENDENT RNA HELICASE DEAD"/>
    <property type="match status" value="1"/>
</dbReference>
<dbReference type="Gene3D" id="3.40.50.300">
    <property type="entry name" value="P-loop containing nucleotide triphosphate hydrolases"/>
    <property type="match status" value="2"/>
</dbReference>
<dbReference type="PROSITE" id="PS51194">
    <property type="entry name" value="HELICASE_CTER"/>
    <property type="match status" value="1"/>
</dbReference>
<dbReference type="GO" id="GO:0005840">
    <property type="term" value="C:ribosome"/>
    <property type="evidence" value="ECO:0007669"/>
    <property type="project" value="TreeGrafter"/>
</dbReference>
<dbReference type="KEGG" id="mfl:Mfl525"/>
<organism evidence="12 13">
    <name type="scientific">Mesoplasma florum (strain ATCC 33453 / NBRC 100688 / NCTC 11704 / L1)</name>
    <name type="common">Acholeplasma florum</name>
    <dbReference type="NCBI Taxonomy" id="265311"/>
    <lineage>
        <taxon>Bacteria</taxon>
        <taxon>Bacillati</taxon>
        <taxon>Mycoplasmatota</taxon>
        <taxon>Mollicutes</taxon>
        <taxon>Entomoplasmatales</taxon>
        <taxon>Entomoplasmataceae</taxon>
        <taxon>Mesoplasma</taxon>
    </lineage>
</organism>
<evidence type="ECO:0000259" key="10">
    <source>
        <dbReference type="PROSITE" id="PS51194"/>
    </source>
</evidence>
<reference evidence="12 13" key="1">
    <citation type="submission" date="2004-06" db="EMBL/GenBank/DDBJ databases">
        <authorList>
            <person name="Birren B.W."/>
            <person name="Stange-Thomann N."/>
            <person name="Hafez N."/>
            <person name="DeCaprio D."/>
            <person name="Fisher S."/>
            <person name="Butler J."/>
            <person name="Elkins T."/>
            <person name="Kodira C.D."/>
            <person name="Major J."/>
            <person name="Wang S."/>
            <person name="Nicol R."/>
            <person name="Nusbaum C."/>
        </authorList>
    </citation>
    <scope>NUCLEOTIDE SEQUENCE [LARGE SCALE GENOMIC DNA]</scope>
    <source>
        <strain evidence="13">ATCC 33453 / NBRC 100688 / NCTC 11704 / L1</strain>
    </source>
</reference>
<evidence type="ECO:0000256" key="7">
    <source>
        <dbReference type="RuleBase" id="RU000492"/>
    </source>
</evidence>
<dbReference type="InterPro" id="IPR000629">
    <property type="entry name" value="RNA-helicase_DEAD-box_CS"/>
</dbReference>
<dbReference type="SMART" id="SM00487">
    <property type="entry name" value="DEXDc"/>
    <property type="match status" value="1"/>
</dbReference>
<name>Q6F0U0_MESFL</name>
<dbReference type="InterPro" id="IPR001650">
    <property type="entry name" value="Helicase_C-like"/>
</dbReference>
<feature type="compositionally biased region" description="Polar residues" evidence="8">
    <location>
        <begin position="487"/>
        <end position="498"/>
    </location>
</feature>
<gene>
    <name evidence="12" type="ordered locus">Mfl525</name>
</gene>
<evidence type="ECO:0000256" key="8">
    <source>
        <dbReference type="SAM" id="MobiDB-lite"/>
    </source>
</evidence>
<evidence type="ECO:0000256" key="2">
    <source>
        <dbReference type="ARBA" id="ARBA00022741"/>
    </source>
</evidence>
<keyword evidence="4 7" id="KW-0347">Helicase</keyword>
<accession>Q6F0U0</accession>
<dbReference type="GO" id="GO:0003724">
    <property type="term" value="F:RNA helicase activity"/>
    <property type="evidence" value="ECO:0007669"/>
    <property type="project" value="UniProtKB-EC"/>
</dbReference>
<dbReference type="GeneID" id="2897744"/>
<evidence type="ECO:0000313" key="13">
    <source>
        <dbReference type="Proteomes" id="UP000006647"/>
    </source>
</evidence>
<feature type="domain" description="Helicase C-terminal" evidence="10">
    <location>
        <begin position="225"/>
        <end position="374"/>
    </location>
</feature>
<dbReference type="GO" id="GO:0005829">
    <property type="term" value="C:cytosol"/>
    <property type="evidence" value="ECO:0007669"/>
    <property type="project" value="TreeGrafter"/>
</dbReference>
<dbReference type="GO" id="GO:0009409">
    <property type="term" value="P:response to cold"/>
    <property type="evidence" value="ECO:0007669"/>
    <property type="project" value="TreeGrafter"/>
</dbReference>
<comment type="similarity">
    <text evidence="7">Belongs to the DEAD box helicase family.</text>
</comment>
<dbReference type="EC" id="3.6.4.13" evidence="1"/>
<dbReference type="CDD" id="cd00268">
    <property type="entry name" value="DEADc"/>
    <property type="match status" value="1"/>
</dbReference>
<evidence type="ECO:0000256" key="1">
    <source>
        <dbReference type="ARBA" id="ARBA00012552"/>
    </source>
</evidence>
<feature type="compositionally biased region" description="Basic and acidic residues" evidence="8">
    <location>
        <begin position="387"/>
        <end position="450"/>
    </location>
</feature>
<evidence type="ECO:0000256" key="3">
    <source>
        <dbReference type="ARBA" id="ARBA00022801"/>
    </source>
</evidence>
<dbReference type="AlphaFoldDB" id="Q6F0U0"/>
<keyword evidence="13" id="KW-1185">Reference proteome</keyword>
<evidence type="ECO:0000259" key="11">
    <source>
        <dbReference type="PROSITE" id="PS51195"/>
    </source>
</evidence>
<dbReference type="GO" id="GO:0016787">
    <property type="term" value="F:hydrolase activity"/>
    <property type="evidence" value="ECO:0007669"/>
    <property type="project" value="UniProtKB-KW"/>
</dbReference>
<dbReference type="STRING" id="265311.Mfl525"/>
<dbReference type="HOGENOM" id="CLU_003041_28_3_14"/>
<feature type="compositionally biased region" description="Basic and acidic residues" evidence="8">
    <location>
        <begin position="499"/>
        <end position="624"/>
    </location>
</feature>
<dbReference type="eggNOG" id="COG0513">
    <property type="taxonomic scope" value="Bacteria"/>
</dbReference>
<evidence type="ECO:0000313" key="12">
    <source>
        <dbReference type="EMBL" id="AAT75883.1"/>
    </source>
</evidence>
<dbReference type="PROSITE" id="PS51192">
    <property type="entry name" value="HELICASE_ATP_BIND_1"/>
    <property type="match status" value="1"/>
</dbReference>
<keyword evidence="2 7" id="KW-0547">Nucleotide-binding</keyword>
<dbReference type="PaxDb" id="265311-Mfl525"/>
<dbReference type="PATRIC" id="fig|265311.5.peg.529"/>
<dbReference type="EnsemblBacteria" id="AAT75883">
    <property type="protein sequence ID" value="AAT75883"/>
    <property type="gene ID" value="Mfl525"/>
</dbReference>
<dbReference type="RefSeq" id="WP_011183423.1">
    <property type="nucleotide sequence ID" value="NC_006055.1"/>
</dbReference>
<dbReference type="InterPro" id="IPR044742">
    <property type="entry name" value="DEAD/DEAH_RhlB"/>
</dbReference>
<protein>
    <recommendedName>
        <fullName evidence="1">RNA helicase</fullName>
        <ecNumber evidence="1">3.6.4.13</ecNumber>
    </recommendedName>
</protein>
<dbReference type="CDD" id="cd18787">
    <property type="entry name" value="SF2_C_DEAD"/>
    <property type="match status" value="1"/>
</dbReference>
<dbReference type="PROSITE" id="PS00039">
    <property type="entry name" value="DEAD_ATP_HELICASE"/>
    <property type="match status" value="1"/>
</dbReference>
<dbReference type="SUPFAM" id="SSF52540">
    <property type="entry name" value="P-loop containing nucleoside triphosphate hydrolases"/>
    <property type="match status" value="1"/>
</dbReference>
<dbReference type="OrthoDB" id="9805696at2"/>
<dbReference type="GO" id="GO:0033592">
    <property type="term" value="F:RNA strand annealing activity"/>
    <property type="evidence" value="ECO:0007669"/>
    <property type="project" value="TreeGrafter"/>
</dbReference>
<dbReference type="InterPro" id="IPR050547">
    <property type="entry name" value="DEAD_box_RNA_helicases"/>
</dbReference>